<organism evidence="3 4">
    <name type="scientific">Candida dubliniensis (strain CD36 / ATCC MYA-646 / CBS 7987 / NCPF 3949 / NRRL Y-17841)</name>
    <name type="common">Yeast</name>
    <dbReference type="NCBI Taxonomy" id="573826"/>
    <lineage>
        <taxon>Eukaryota</taxon>
        <taxon>Fungi</taxon>
        <taxon>Dikarya</taxon>
        <taxon>Ascomycota</taxon>
        <taxon>Saccharomycotina</taxon>
        <taxon>Pichiomycetes</taxon>
        <taxon>Debaryomycetaceae</taxon>
        <taxon>Candida/Lodderomyces clade</taxon>
        <taxon>Candida</taxon>
    </lineage>
</organism>
<dbReference type="KEGG" id="cdu:CD36_04350"/>
<evidence type="ECO:0000256" key="1">
    <source>
        <dbReference type="SAM" id="MobiDB-lite"/>
    </source>
</evidence>
<dbReference type="EMBL" id="FM992688">
    <property type="protein sequence ID" value="CAX44695.1"/>
    <property type="molecule type" value="Genomic_DNA"/>
</dbReference>
<feature type="compositionally biased region" description="Basic and acidic residues" evidence="1">
    <location>
        <begin position="169"/>
        <end position="179"/>
    </location>
</feature>
<name>B9W7N4_CANDC</name>
<proteinExistence type="predicted"/>
<feature type="compositionally biased region" description="Polar residues" evidence="1">
    <location>
        <begin position="112"/>
        <end position="129"/>
    </location>
</feature>
<dbReference type="AlphaFoldDB" id="B9W7N4"/>
<dbReference type="RefSeq" id="XP_002417105.1">
    <property type="nucleotide sequence ID" value="XM_002417060.1"/>
</dbReference>
<accession>B9W7N4</accession>
<evidence type="ECO:0000313" key="3">
    <source>
        <dbReference type="EMBL" id="CAX44695.1"/>
    </source>
</evidence>
<sequence length="340" mass="38723">MLGSTTKRILVNSSKRSIRYNSSNNSKNGSDAVKLNLSDLFKRIDQVSAKAAELKNKTANSRLFEAGNKRPGWQKKENNNFANRTVRNDFNEGGQQQMPRQHQQQQQQQQQREGNSETNFRAPRSNTRPSRFPKTVEGERAPAARFNNRGNRPSGFNDRSFKRSTPRRNTIEGKPEVRKPTVAKPIKSKELTAVPLQPKVIAEDFFYGKVPSINATVASRLASIAKLSLNDSKYPYMLPKDVIAQAFPGSKNRFILQRTWKIDPKEDVLKERVQTIVLGQTKDLEYKGKKTELASRTLHDININPNLDLEQKDTMFNIVNGLTDIKTIFKDAHWKKQASK</sequence>
<gene>
    <name evidence="2" type="ordered locus">Cd36_04350</name>
    <name evidence="3" type="ORF">CD36_04350</name>
</gene>
<evidence type="ECO:0000313" key="2">
    <source>
        <dbReference type="CGD" id="CAL0000159013"/>
    </source>
</evidence>
<protein>
    <submittedName>
        <fullName evidence="3">Uncharacterized protein</fullName>
    </submittedName>
</protein>
<dbReference type="eggNOG" id="KOG3119">
    <property type="taxonomic scope" value="Eukaryota"/>
</dbReference>
<dbReference type="OrthoDB" id="4019734at2759"/>
<feature type="region of interest" description="Disordered" evidence="1">
    <location>
        <begin position="62"/>
        <end position="180"/>
    </location>
</feature>
<keyword evidence="4" id="KW-1185">Reference proteome</keyword>
<dbReference type="GeneID" id="8044642"/>
<dbReference type="HOGENOM" id="CLU_066478_0_0_1"/>
<dbReference type="CGD" id="CAL0000159013">
    <property type="gene designation" value="Cd36_04350"/>
</dbReference>
<dbReference type="Proteomes" id="UP000002605">
    <property type="component" value="Chromosome 1"/>
</dbReference>
<evidence type="ECO:0000313" key="4">
    <source>
        <dbReference type="Proteomes" id="UP000002605"/>
    </source>
</evidence>
<reference evidence="3 4" key="1">
    <citation type="journal article" date="2009" name="Genome Res.">
        <title>Comparative genomics of the fungal pathogens Candida dubliniensis and Candida albicans.</title>
        <authorList>
            <person name="Jackson A.P."/>
            <person name="Gamble J.A."/>
            <person name="Yeomans T."/>
            <person name="Moran G.P."/>
            <person name="Saunders D."/>
            <person name="Harris D."/>
            <person name="Aslett M."/>
            <person name="Barrell J.F."/>
            <person name="Butler G."/>
            <person name="Citiulo F."/>
            <person name="Coleman D.C."/>
            <person name="de Groot P.W.J."/>
            <person name="Goodwin T.J."/>
            <person name="Quail M.A."/>
            <person name="McQuillan J."/>
            <person name="Munro C.A."/>
            <person name="Pain A."/>
            <person name="Poulter R.T."/>
            <person name="Rajandream M.A."/>
            <person name="Renauld H."/>
            <person name="Spiering M.J."/>
            <person name="Tivey A."/>
            <person name="Gow N.A.R."/>
            <person name="Barrell B."/>
            <person name="Sullivan D.J."/>
            <person name="Berriman M."/>
        </authorList>
    </citation>
    <scope>NUCLEOTIDE SEQUENCE [LARGE SCALE GENOMIC DNA]</scope>
    <source>
        <strain evidence="4">CD36 / ATCC MYA-646 / CBS 7987 / NCPF 3949 / NRRL Y-17841</strain>
    </source>
</reference>
<feature type="compositionally biased region" description="Low complexity" evidence="1">
    <location>
        <begin position="95"/>
        <end position="111"/>
    </location>
</feature>